<evidence type="ECO:0000256" key="1">
    <source>
        <dbReference type="SAM" id="MobiDB-lite"/>
    </source>
</evidence>
<evidence type="ECO:0000313" key="3">
    <source>
        <dbReference type="EMBL" id="GGB37723.1"/>
    </source>
</evidence>
<dbReference type="PROSITE" id="PS50830">
    <property type="entry name" value="TNASE_3"/>
    <property type="match status" value="1"/>
</dbReference>
<evidence type="ECO:0000313" key="4">
    <source>
        <dbReference type="Proteomes" id="UP000603352"/>
    </source>
</evidence>
<proteinExistence type="predicted"/>
<gene>
    <name evidence="3" type="ORF">GCM10011505_19040</name>
</gene>
<reference evidence="4" key="1">
    <citation type="journal article" date="2019" name="Int. J. Syst. Evol. Microbiol.">
        <title>The Global Catalogue of Microorganisms (GCM) 10K type strain sequencing project: providing services to taxonomists for standard genome sequencing and annotation.</title>
        <authorList>
            <consortium name="The Broad Institute Genomics Platform"/>
            <consortium name="The Broad Institute Genome Sequencing Center for Infectious Disease"/>
            <person name="Wu L."/>
            <person name="Ma J."/>
        </authorList>
    </citation>
    <scope>NUCLEOTIDE SEQUENCE [LARGE SCALE GENOMIC DNA]</scope>
    <source>
        <strain evidence="4">CGMCC 1.10188</strain>
    </source>
</reference>
<comment type="caution">
    <text evidence="3">The sequence shown here is derived from an EMBL/GenBank/DDBJ whole genome shotgun (WGS) entry which is preliminary data.</text>
</comment>
<dbReference type="SUPFAM" id="SSF50199">
    <property type="entry name" value="Staphylococcal nuclease"/>
    <property type="match status" value="1"/>
</dbReference>
<name>A0ABQ1IH27_9PROT</name>
<dbReference type="Pfam" id="PF00565">
    <property type="entry name" value="SNase"/>
    <property type="match status" value="1"/>
</dbReference>
<dbReference type="EMBL" id="BMDZ01000017">
    <property type="protein sequence ID" value="GGB37723.1"/>
    <property type="molecule type" value="Genomic_DNA"/>
</dbReference>
<dbReference type="PANTHER" id="PTHR12302:SF26">
    <property type="entry name" value="BLR1266 PROTEIN"/>
    <property type="match status" value="1"/>
</dbReference>
<feature type="domain" description="TNase-like" evidence="2">
    <location>
        <begin position="82"/>
        <end position="197"/>
    </location>
</feature>
<protein>
    <recommendedName>
        <fullName evidence="2">TNase-like domain-containing protein</fullName>
    </recommendedName>
</protein>
<dbReference type="Proteomes" id="UP000603352">
    <property type="component" value="Unassembled WGS sequence"/>
</dbReference>
<dbReference type="InterPro" id="IPR035437">
    <property type="entry name" value="SNase_OB-fold_sf"/>
</dbReference>
<dbReference type="Gene3D" id="2.40.50.90">
    <property type="match status" value="1"/>
</dbReference>
<dbReference type="PANTHER" id="PTHR12302">
    <property type="entry name" value="EBNA2 BINDING PROTEIN P100"/>
    <property type="match status" value="1"/>
</dbReference>
<sequence length="294" mass="31459">MARAEFSRYGCYHKYSDPYNLPVQLPSFAQPDPEPAIVSVATSTTRITLSTARTTLTLCLLSLGLALSGPAQAADITGRASVIDGDTIEIQGQRIRLYAIDAPESSQICADADNRAWRCGRDAALLLDRLLSGRTVACTTVDRDRYGRVVARCAVAGEDMNRRMVAEGLAVAYTAYGRDYAPDEAGARTARRGLWSGRFVMPWDHRKGVKLSPPPAGQAAPPDRKPASPAPATPAAGSAAGCKIKGNISSDGRKLYHLPGGRSYEQTRINESDGERWFCTEADARAAGWAKAGG</sequence>
<feature type="region of interest" description="Disordered" evidence="1">
    <location>
        <begin position="206"/>
        <end position="243"/>
    </location>
</feature>
<dbReference type="SMART" id="SM00318">
    <property type="entry name" value="SNc"/>
    <property type="match status" value="1"/>
</dbReference>
<evidence type="ECO:0000259" key="2">
    <source>
        <dbReference type="PROSITE" id="PS50830"/>
    </source>
</evidence>
<dbReference type="InterPro" id="IPR016071">
    <property type="entry name" value="Staphylococal_nuclease_OB-fold"/>
</dbReference>
<organism evidence="3 4">
    <name type="scientific">Tistrella bauzanensis</name>
    <dbReference type="NCBI Taxonomy" id="657419"/>
    <lineage>
        <taxon>Bacteria</taxon>
        <taxon>Pseudomonadati</taxon>
        <taxon>Pseudomonadota</taxon>
        <taxon>Alphaproteobacteria</taxon>
        <taxon>Geminicoccales</taxon>
        <taxon>Geminicoccaceae</taxon>
        <taxon>Tistrella</taxon>
    </lineage>
</organism>
<keyword evidence="4" id="KW-1185">Reference proteome</keyword>
<accession>A0ABQ1IH27</accession>